<protein>
    <submittedName>
        <fullName evidence="2">NAD(P)-dependent oxidoreductase</fullName>
    </submittedName>
</protein>
<dbReference type="Gene3D" id="3.40.50.720">
    <property type="entry name" value="NAD(P)-binding Rossmann-like Domain"/>
    <property type="match status" value="1"/>
</dbReference>
<dbReference type="RefSeq" id="WP_344610999.1">
    <property type="nucleotide sequence ID" value="NZ_BAAARV010000006.1"/>
</dbReference>
<dbReference type="InterPro" id="IPR050177">
    <property type="entry name" value="Lipid_A_modif_metabolic_enz"/>
</dbReference>
<gene>
    <name evidence="2" type="ORF">GCM10010170_009770</name>
</gene>
<sequence length="282" mass="29864">MRVLVTGAAGSIGRAVCARLAAEGADIAALVLDDAPLPAASHVVVGDAGDPETVGRALAGGVDAVVHLAALRSPDLGSPVEVFAGNTRATFVVLEEAARRGVRRAVIASSYSILGLRFAPHVLHPAYYPIDEATPLQVEDPYSLSKQVDEATAAMMHRRYGMDVVALRLPFTVDWPDLERVARASRDDPAGMAADSWSYLHIDDAAEAAWLALTRPVSGFHPVFLAAPRTLDPRPTAELIAEFHPGAEVRRPIPGRATPIDTGAIERLLGFGATRLLDVPPL</sequence>
<dbReference type="PANTHER" id="PTHR43245:SF55">
    <property type="entry name" value="NAD(P)-BINDING DOMAIN-CONTAINING PROTEIN"/>
    <property type="match status" value="1"/>
</dbReference>
<comment type="caution">
    <text evidence="2">The sequence shown here is derived from an EMBL/GenBank/DDBJ whole genome shotgun (WGS) entry which is preliminary data.</text>
</comment>
<dbReference type="SUPFAM" id="SSF51735">
    <property type="entry name" value="NAD(P)-binding Rossmann-fold domains"/>
    <property type="match status" value="1"/>
</dbReference>
<evidence type="ECO:0000313" key="2">
    <source>
        <dbReference type="EMBL" id="GAA2331329.1"/>
    </source>
</evidence>
<proteinExistence type="predicted"/>
<evidence type="ECO:0000313" key="3">
    <source>
        <dbReference type="Proteomes" id="UP001501444"/>
    </source>
</evidence>
<name>A0ABN3FJD6_9ACTN</name>
<accession>A0ABN3FJD6</accession>
<reference evidence="2 3" key="1">
    <citation type="journal article" date="2019" name="Int. J. Syst. Evol. Microbiol.">
        <title>The Global Catalogue of Microorganisms (GCM) 10K type strain sequencing project: providing services to taxonomists for standard genome sequencing and annotation.</title>
        <authorList>
            <consortium name="The Broad Institute Genomics Platform"/>
            <consortium name="The Broad Institute Genome Sequencing Center for Infectious Disease"/>
            <person name="Wu L."/>
            <person name="Ma J."/>
        </authorList>
    </citation>
    <scope>NUCLEOTIDE SEQUENCE [LARGE SCALE GENOMIC DNA]</scope>
    <source>
        <strain evidence="2 3">JCM 3272</strain>
    </source>
</reference>
<keyword evidence="3" id="KW-1185">Reference proteome</keyword>
<dbReference type="Proteomes" id="UP001501444">
    <property type="component" value="Unassembled WGS sequence"/>
</dbReference>
<dbReference type="InterPro" id="IPR001509">
    <property type="entry name" value="Epimerase_deHydtase"/>
</dbReference>
<dbReference type="EMBL" id="BAAARV010000006">
    <property type="protein sequence ID" value="GAA2331329.1"/>
    <property type="molecule type" value="Genomic_DNA"/>
</dbReference>
<dbReference type="Pfam" id="PF01370">
    <property type="entry name" value="Epimerase"/>
    <property type="match status" value="1"/>
</dbReference>
<organism evidence="2 3">
    <name type="scientific">Dactylosporangium salmoneum</name>
    <dbReference type="NCBI Taxonomy" id="53361"/>
    <lineage>
        <taxon>Bacteria</taxon>
        <taxon>Bacillati</taxon>
        <taxon>Actinomycetota</taxon>
        <taxon>Actinomycetes</taxon>
        <taxon>Micromonosporales</taxon>
        <taxon>Micromonosporaceae</taxon>
        <taxon>Dactylosporangium</taxon>
    </lineage>
</organism>
<evidence type="ECO:0000259" key="1">
    <source>
        <dbReference type="Pfam" id="PF01370"/>
    </source>
</evidence>
<dbReference type="PANTHER" id="PTHR43245">
    <property type="entry name" value="BIFUNCTIONAL POLYMYXIN RESISTANCE PROTEIN ARNA"/>
    <property type="match status" value="1"/>
</dbReference>
<feature type="domain" description="NAD-dependent epimerase/dehydratase" evidence="1">
    <location>
        <begin position="3"/>
        <end position="170"/>
    </location>
</feature>
<dbReference type="InterPro" id="IPR036291">
    <property type="entry name" value="NAD(P)-bd_dom_sf"/>
</dbReference>